<accession>A0A9D1E3U5</accession>
<dbReference type="Gene3D" id="2.170.130.30">
    <property type="match status" value="1"/>
</dbReference>
<dbReference type="Proteomes" id="UP000824200">
    <property type="component" value="Unassembled WGS sequence"/>
</dbReference>
<gene>
    <name evidence="2" type="ORF">IAC95_01735</name>
</gene>
<feature type="chain" id="PRO_5039154670" description="DUF4430 domain-containing protein" evidence="1">
    <location>
        <begin position="23"/>
        <end position="167"/>
    </location>
</feature>
<protein>
    <recommendedName>
        <fullName evidence="4">DUF4430 domain-containing protein</fullName>
    </recommendedName>
</protein>
<proteinExistence type="predicted"/>
<name>A0A9D1E3U5_9BACT</name>
<dbReference type="AlphaFoldDB" id="A0A9D1E3U5"/>
<evidence type="ECO:0008006" key="4">
    <source>
        <dbReference type="Google" id="ProtNLM"/>
    </source>
</evidence>
<feature type="signal peptide" evidence="1">
    <location>
        <begin position="1"/>
        <end position="22"/>
    </location>
</feature>
<organism evidence="2 3">
    <name type="scientific">Candidatus Fimimonas gallinarum</name>
    <dbReference type="NCBI Taxonomy" id="2840821"/>
    <lineage>
        <taxon>Bacteria</taxon>
        <taxon>Pseudomonadati</taxon>
        <taxon>Myxococcota</taxon>
        <taxon>Myxococcia</taxon>
        <taxon>Myxococcales</taxon>
        <taxon>Cystobacterineae</taxon>
        <taxon>Myxococcaceae</taxon>
        <taxon>Myxococcaceae incertae sedis</taxon>
        <taxon>Candidatus Fimimonas</taxon>
    </lineage>
</organism>
<evidence type="ECO:0000313" key="2">
    <source>
        <dbReference type="EMBL" id="HIR65594.1"/>
    </source>
</evidence>
<evidence type="ECO:0000313" key="3">
    <source>
        <dbReference type="Proteomes" id="UP000824200"/>
    </source>
</evidence>
<keyword evidence="1" id="KW-0732">Signal</keyword>
<sequence>MRKKLAILTAAVVILTCVFAFTACDDKPEMQTLSELTLPQMEDNQACVIIKEGESKYSCFVVTLGEDGTMAQNGEQLLQYLQEKSNLALNWQDSAYGKYLLGIGNITADESKGEFVAIFTSVEKDKGSWAGVPSYQAGETELVSSAVGISEMTVQPGAVIYFEISTY</sequence>
<dbReference type="PROSITE" id="PS51257">
    <property type="entry name" value="PROKAR_LIPOPROTEIN"/>
    <property type="match status" value="1"/>
</dbReference>
<dbReference type="EMBL" id="DVHL01000016">
    <property type="protein sequence ID" value="HIR65594.1"/>
    <property type="molecule type" value="Genomic_DNA"/>
</dbReference>
<reference evidence="2" key="1">
    <citation type="submission" date="2020-10" db="EMBL/GenBank/DDBJ databases">
        <authorList>
            <person name="Gilroy R."/>
        </authorList>
    </citation>
    <scope>NUCLEOTIDE SEQUENCE</scope>
    <source>
        <strain evidence="2">CHK121-14286</strain>
    </source>
</reference>
<evidence type="ECO:0000256" key="1">
    <source>
        <dbReference type="SAM" id="SignalP"/>
    </source>
</evidence>
<comment type="caution">
    <text evidence="2">The sequence shown here is derived from an EMBL/GenBank/DDBJ whole genome shotgun (WGS) entry which is preliminary data.</text>
</comment>
<reference evidence="2" key="2">
    <citation type="journal article" date="2021" name="PeerJ">
        <title>Extensive microbial diversity within the chicken gut microbiome revealed by metagenomics and culture.</title>
        <authorList>
            <person name="Gilroy R."/>
            <person name="Ravi A."/>
            <person name="Getino M."/>
            <person name="Pursley I."/>
            <person name="Horton D.L."/>
            <person name="Alikhan N.F."/>
            <person name="Baker D."/>
            <person name="Gharbi K."/>
            <person name="Hall N."/>
            <person name="Watson M."/>
            <person name="Adriaenssens E.M."/>
            <person name="Foster-Nyarko E."/>
            <person name="Jarju S."/>
            <person name="Secka A."/>
            <person name="Antonio M."/>
            <person name="Oren A."/>
            <person name="Chaudhuri R.R."/>
            <person name="La Ragione R."/>
            <person name="Hildebrand F."/>
            <person name="Pallen M.J."/>
        </authorList>
    </citation>
    <scope>NUCLEOTIDE SEQUENCE</scope>
    <source>
        <strain evidence="2">CHK121-14286</strain>
    </source>
</reference>